<reference evidence="2 3" key="1">
    <citation type="journal article" date="2024" name="bioRxiv">
        <title>A reference genome for Trichogramma kaykai: A tiny desert-dwelling parasitoid wasp with competing sex-ratio distorters.</title>
        <authorList>
            <person name="Culotta J."/>
            <person name="Lindsey A.R."/>
        </authorList>
    </citation>
    <scope>NUCLEOTIDE SEQUENCE [LARGE SCALE GENOMIC DNA]</scope>
    <source>
        <strain evidence="2 3">KSX58</strain>
    </source>
</reference>
<feature type="compositionally biased region" description="Basic and acidic residues" evidence="1">
    <location>
        <begin position="294"/>
        <end position="305"/>
    </location>
</feature>
<keyword evidence="3" id="KW-1185">Reference proteome</keyword>
<gene>
    <name evidence="2" type="ORF">TKK_006601</name>
</gene>
<name>A0ABD2X4C7_9HYME</name>
<feature type="compositionally biased region" description="Basic and acidic residues" evidence="1">
    <location>
        <begin position="275"/>
        <end position="285"/>
    </location>
</feature>
<sequence>MYYLVLYTKDKSWAIVSSNEIKRKSNGSYQAKWSKSWYGVDVLKKSEKKEELNNLCVTITGEIITEANRLSVSPDLLLKKRERQAEERKKNKAIKNSASKTNRDLFRTKPVFNFDSIDSSSNDKGKFCEDDEKRISKNDTRDSIRSTTVSPSKSTNKATSQSANSGKKTISKERNNDERSYADEVSLRDSQITEKKSYRTHERTNDHSRKRDSTRPPTAISSKSMDKRSPNSTYSGKYQTPTYCSKYDKRSSLEETTRHRSQIAAKNEKSQNPPKFDDRETEVKQSKSNNTHKLTNDPPKKKDSARSPTVSTSKLIDKKSSNSTYTGNRTPRECSKDDEKNKSNQEFDNRKIEERKTPTSNNTNERINDRPGKNYSTLPAIIELVPGYGVMVSKRKVDSIYDRYHTKPRILVRELYYHIVGRDKLANYSLTGRGGGTTAIPENIFDGIERFVNDKARKKKFTISHDEYKNVFSYMCGTLRNPKKSKKNKKNKKDKKAKKAKKDKKDKKDKSRDKEKKNKKKRHLSPSTGGHQDSKKKKID</sequence>
<feature type="compositionally biased region" description="Polar residues" evidence="1">
    <location>
        <begin position="145"/>
        <end position="168"/>
    </location>
</feature>
<proteinExistence type="predicted"/>
<feature type="compositionally biased region" description="Basic and acidic residues" evidence="1">
    <location>
        <begin position="506"/>
        <end position="516"/>
    </location>
</feature>
<dbReference type="Proteomes" id="UP001627154">
    <property type="component" value="Unassembled WGS sequence"/>
</dbReference>
<comment type="caution">
    <text evidence="2">The sequence shown here is derived from an EMBL/GenBank/DDBJ whole genome shotgun (WGS) entry which is preliminary data.</text>
</comment>
<feature type="compositionally biased region" description="Basic and acidic residues" evidence="1">
    <location>
        <begin position="246"/>
        <end position="258"/>
    </location>
</feature>
<dbReference type="AlphaFoldDB" id="A0ABD2X4C7"/>
<evidence type="ECO:0000313" key="2">
    <source>
        <dbReference type="EMBL" id="KAL3399979.1"/>
    </source>
</evidence>
<dbReference type="EMBL" id="JBJJXI010000054">
    <property type="protein sequence ID" value="KAL3399979.1"/>
    <property type="molecule type" value="Genomic_DNA"/>
</dbReference>
<evidence type="ECO:0000256" key="1">
    <source>
        <dbReference type="SAM" id="MobiDB-lite"/>
    </source>
</evidence>
<feature type="compositionally biased region" description="Basic residues" evidence="1">
    <location>
        <begin position="481"/>
        <end position="505"/>
    </location>
</feature>
<protein>
    <recommendedName>
        <fullName evidence="4">BEN domain-containing protein</fullName>
    </recommendedName>
</protein>
<organism evidence="2 3">
    <name type="scientific">Trichogramma kaykai</name>
    <dbReference type="NCBI Taxonomy" id="54128"/>
    <lineage>
        <taxon>Eukaryota</taxon>
        <taxon>Metazoa</taxon>
        <taxon>Ecdysozoa</taxon>
        <taxon>Arthropoda</taxon>
        <taxon>Hexapoda</taxon>
        <taxon>Insecta</taxon>
        <taxon>Pterygota</taxon>
        <taxon>Neoptera</taxon>
        <taxon>Endopterygota</taxon>
        <taxon>Hymenoptera</taxon>
        <taxon>Apocrita</taxon>
        <taxon>Proctotrupomorpha</taxon>
        <taxon>Chalcidoidea</taxon>
        <taxon>Trichogrammatidae</taxon>
        <taxon>Trichogramma</taxon>
    </lineage>
</organism>
<feature type="compositionally biased region" description="Polar residues" evidence="1">
    <location>
        <begin position="230"/>
        <end position="243"/>
    </location>
</feature>
<feature type="region of interest" description="Disordered" evidence="1">
    <location>
        <begin position="119"/>
        <end position="372"/>
    </location>
</feature>
<feature type="compositionally biased region" description="Basic and acidic residues" evidence="1">
    <location>
        <begin position="330"/>
        <end position="357"/>
    </location>
</feature>
<feature type="compositionally biased region" description="Basic and acidic residues" evidence="1">
    <location>
        <begin position="121"/>
        <end position="144"/>
    </location>
</feature>
<accession>A0ABD2X4C7</accession>
<evidence type="ECO:0008006" key="4">
    <source>
        <dbReference type="Google" id="ProtNLM"/>
    </source>
</evidence>
<feature type="region of interest" description="Disordered" evidence="1">
    <location>
        <begin position="479"/>
        <end position="540"/>
    </location>
</feature>
<evidence type="ECO:0000313" key="3">
    <source>
        <dbReference type="Proteomes" id="UP001627154"/>
    </source>
</evidence>
<feature type="compositionally biased region" description="Basic and acidic residues" evidence="1">
    <location>
        <begin position="170"/>
        <end position="214"/>
    </location>
</feature>